<keyword evidence="1" id="KW-0812">Transmembrane</keyword>
<dbReference type="AlphaFoldDB" id="A0A7G8BQK8"/>
<accession>A0A7G8BQK8</accession>
<sequence>MPPAFFNLRARSLARGTILVLGSLVMSFLLSGFPNTHPSLKLMIPAFVALYGTYDTARCLRLRWSFYHGGVLLLLYTDVMALAMIFFLLLYPYAQWIQ</sequence>
<evidence type="ECO:0000256" key="1">
    <source>
        <dbReference type="SAM" id="Phobius"/>
    </source>
</evidence>
<dbReference type="EMBL" id="CP060394">
    <property type="protein sequence ID" value="QNI34828.1"/>
    <property type="molecule type" value="Genomic_DNA"/>
</dbReference>
<protein>
    <submittedName>
        <fullName evidence="2">Permease</fullName>
    </submittedName>
</protein>
<reference evidence="2 3" key="1">
    <citation type="submission" date="2020-08" db="EMBL/GenBank/DDBJ databases">
        <title>Edaphobacter telluris sp. nov. and Acidobacterium dinghuensis sp. nov., two acidobacteria isolated from forest soil.</title>
        <authorList>
            <person name="Fu J."/>
            <person name="Qiu L."/>
        </authorList>
    </citation>
    <scope>NUCLEOTIDE SEQUENCE [LARGE SCALE GENOMIC DNA]</scope>
    <source>
        <strain evidence="2">4Y35</strain>
    </source>
</reference>
<dbReference type="Proteomes" id="UP000515312">
    <property type="component" value="Chromosome"/>
</dbReference>
<keyword evidence="1" id="KW-1133">Transmembrane helix</keyword>
<organism evidence="2 3">
    <name type="scientific">Alloacidobacterium dinghuense</name>
    <dbReference type="NCBI Taxonomy" id="2763107"/>
    <lineage>
        <taxon>Bacteria</taxon>
        <taxon>Pseudomonadati</taxon>
        <taxon>Acidobacteriota</taxon>
        <taxon>Terriglobia</taxon>
        <taxon>Terriglobales</taxon>
        <taxon>Acidobacteriaceae</taxon>
        <taxon>Alloacidobacterium</taxon>
    </lineage>
</organism>
<proteinExistence type="predicted"/>
<evidence type="ECO:0000313" key="2">
    <source>
        <dbReference type="EMBL" id="QNI34828.1"/>
    </source>
</evidence>
<keyword evidence="1" id="KW-0472">Membrane</keyword>
<dbReference type="KEGG" id="adin:H7849_06625"/>
<feature type="transmembrane region" description="Helical" evidence="1">
    <location>
        <begin position="12"/>
        <end position="30"/>
    </location>
</feature>
<name>A0A7G8BQK8_9BACT</name>
<keyword evidence="3" id="KW-1185">Reference proteome</keyword>
<evidence type="ECO:0000313" key="3">
    <source>
        <dbReference type="Proteomes" id="UP000515312"/>
    </source>
</evidence>
<gene>
    <name evidence="2" type="ORF">H7849_06625</name>
</gene>
<feature type="transmembrane region" description="Helical" evidence="1">
    <location>
        <begin position="72"/>
        <end position="94"/>
    </location>
</feature>